<gene>
    <name evidence="2" type="ORF">AYC66_09330</name>
    <name evidence="3" type="ORF">BAY09_01465</name>
</gene>
<feature type="chain" id="PRO_5043193506" description="Lipoprotein" evidence="1">
    <location>
        <begin position="28"/>
        <end position="138"/>
    </location>
</feature>
<evidence type="ECO:0000313" key="4">
    <source>
        <dbReference type="Proteomes" id="UP000189738"/>
    </source>
</evidence>
<evidence type="ECO:0000313" key="2">
    <source>
        <dbReference type="EMBL" id="AQX50872.1"/>
    </source>
</evidence>
<dbReference type="Proteomes" id="UP000189738">
    <property type="component" value="Chromosome"/>
</dbReference>
<sequence>MKILKNILYAATISAFLFPLYSCVAQQAPQEIGMLKQSSVFADFTQLGYDKSEFINRFGQPATRDITTDNNQKVEQLYYVELLPNDILITTKARFVGDKLTDLTNQKIEKSYDQRLKKLEEAVNSASLSSFMSGMKKH</sequence>
<name>A0A494J5D5_9FLAO</name>
<evidence type="ECO:0000256" key="1">
    <source>
        <dbReference type="SAM" id="SignalP"/>
    </source>
</evidence>
<dbReference type="AlphaFoldDB" id="A0A494J5D5"/>
<feature type="signal peptide" evidence="1">
    <location>
        <begin position="1"/>
        <end position="27"/>
    </location>
</feature>
<dbReference type="RefSeq" id="WP_078720169.1">
    <property type="nucleotide sequence ID" value="NZ_CP014339.1"/>
</dbReference>
<accession>A0A494J5D5</accession>
<dbReference type="EMBL" id="CP014339">
    <property type="protein sequence ID" value="AQX50872.1"/>
    <property type="molecule type" value="Genomic_DNA"/>
</dbReference>
<reference evidence="3" key="2">
    <citation type="submission" date="2016-06" db="EMBL/GenBank/DDBJ databases">
        <authorList>
            <person name="Nicholson A.C."/>
        </authorList>
    </citation>
    <scope>NUCLEOTIDE SEQUENCE [LARGE SCALE GENOMIC DNA]</scope>
    <source>
        <strain evidence="3">E6809</strain>
    </source>
</reference>
<keyword evidence="1" id="KW-0732">Signal</keyword>
<organism evidence="3">
    <name type="scientific">Elizabethkingia anophelis</name>
    <dbReference type="NCBI Taxonomy" id="1117645"/>
    <lineage>
        <taxon>Bacteria</taxon>
        <taxon>Pseudomonadati</taxon>
        <taxon>Bacteroidota</taxon>
        <taxon>Flavobacteriia</taxon>
        <taxon>Flavobacteriales</taxon>
        <taxon>Weeksellaceae</taxon>
        <taxon>Elizabethkingia</taxon>
    </lineage>
</organism>
<reference evidence="2 4" key="1">
    <citation type="submission" date="2016-02" db="EMBL/GenBank/DDBJ databases">
        <authorList>
            <person name="Nicholson A.C."/>
            <person name="Humrighouse B.W."/>
            <person name="Loparev V."/>
            <person name="Emery B."/>
            <person name="Graziano J."/>
            <person name="McQuiston J.R."/>
        </authorList>
    </citation>
    <scope>NUCLEOTIDE SEQUENCE [LARGE SCALE GENOMIC DNA]</scope>
    <source>
        <strain evidence="2 4">E6809</strain>
    </source>
</reference>
<dbReference type="EMBL" id="MAHS01000009">
    <property type="protein sequence ID" value="OPB49435.1"/>
    <property type="molecule type" value="Genomic_DNA"/>
</dbReference>
<protein>
    <recommendedName>
        <fullName evidence="5">Lipoprotein</fullName>
    </recommendedName>
</protein>
<evidence type="ECO:0008006" key="5">
    <source>
        <dbReference type="Google" id="ProtNLM"/>
    </source>
</evidence>
<evidence type="ECO:0000313" key="3">
    <source>
        <dbReference type="EMBL" id="OPB49435.1"/>
    </source>
</evidence>
<proteinExistence type="predicted"/>